<evidence type="ECO:0000313" key="3">
    <source>
        <dbReference type="Proteomes" id="UP000267341"/>
    </source>
</evidence>
<dbReference type="SUPFAM" id="SSF141868">
    <property type="entry name" value="EAL domain-like"/>
    <property type="match status" value="1"/>
</dbReference>
<dbReference type="EMBL" id="RBIZ01000003">
    <property type="protein sequence ID" value="RKR64708.1"/>
    <property type="molecule type" value="Genomic_DNA"/>
</dbReference>
<name>A0ABX9S1K8_9ENTR</name>
<dbReference type="Proteomes" id="UP000267341">
    <property type="component" value="Unassembled WGS sequence"/>
</dbReference>
<comment type="caution">
    <text evidence="2">The sequence shown here is derived from an EMBL/GenBank/DDBJ whole genome shotgun (WGS) entry which is preliminary data.</text>
</comment>
<sequence length="227" mass="25891">MFGEQGLAANLCSEIVLEPAVSREGKIHSWAMKHKPKRQSHSSRLTRRVIVSDVTFKRSLLEQQLSFIDSLPTEMTRDVFVTLNIDDELADYILDNQDIAEFLLQHRFLRLEIDEAFSEFHSKSKMIKLRMLSQLSHLWLGGFGGGLTNLTLLERVSFEYIKLDRLFFLSHFDTHSLYHLCSYASRSSHGIIVDGVDNEEQQQASWALGAVAASGELWKPLNYCAGE</sequence>
<dbReference type="InterPro" id="IPR001633">
    <property type="entry name" value="EAL_dom"/>
</dbReference>
<evidence type="ECO:0000313" key="2">
    <source>
        <dbReference type="EMBL" id="RKR64708.1"/>
    </source>
</evidence>
<reference evidence="2 3" key="1">
    <citation type="submission" date="2018-10" db="EMBL/GenBank/DDBJ databases">
        <title>Genomic Encyclopedia of Type Strains, Phase IV (KMG-IV): sequencing the most valuable type-strain genomes for metagenomic binning, comparative biology and taxonomic classification.</title>
        <authorList>
            <person name="Goeker M."/>
        </authorList>
    </citation>
    <scope>NUCLEOTIDE SEQUENCE [LARGE SCALE GENOMIC DNA]</scope>
    <source>
        <strain evidence="2 3">DSM 5079</strain>
    </source>
</reference>
<accession>A0ABX9S1K8</accession>
<gene>
    <name evidence="2" type="ORF">C7387_1412</name>
</gene>
<feature type="domain" description="EAL" evidence="1">
    <location>
        <begin position="56"/>
        <end position="218"/>
    </location>
</feature>
<dbReference type="Pfam" id="PF00563">
    <property type="entry name" value="EAL"/>
    <property type="match status" value="1"/>
</dbReference>
<evidence type="ECO:0000259" key="1">
    <source>
        <dbReference type="Pfam" id="PF00563"/>
    </source>
</evidence>
<keyword evidence="3" id="KW-1185">Reference proteome</keyword>
<proteinExistence type="predicted"/>
<dbReference type="Gene3D" id="3.20.20.450">
    <property type="entry name" value="EAL domain"/>
    <property type="match status" value="1"/>
</dbReference>
<dbReference type="InterPro" id="IPR035919">
    <property type="entry name" value="EAL_sf"/>
</dbReference>
<organism evidence="2 3">
    <name type="scientific">Yokenella regensburgei</name>
    <dbReference type="NCBI Taxonomy" id="158877"/>
    <lineage>
        <taxon>Bacteria</taxon>
        <taxon>Pseudomonadati</taxon>
        <taxon>Pseudomonadota</taxon>
        <taxon>Gammaproteobacteria</taxon>
        <taxon>Enterobacterales</taxon>
        <taxon>Enterobacteriaceae</taxon>
        <taxon>Yokenella</taxon>
    </lineage>
</organism>
<protein>
    <submittedName>
        <fullName evidence="2">EAL domain-containing protein</fullName>
    </submittedName>
</protein>